<dbReference type="PANTHER" id="PTHR43283">
    <property type="entry name" value="BETA-LACTAMASE-RELATED"/>
    <property type="match status" value="1"/>
</dbReference>
<dbReference type="InterPro" id="IPR001466">
    <property type="entry name" value="Beta-lactam-related"/>
</dbReference>
<organism evidence="2 3">
    <name type="scientific">Cutaneotrichosporon oleaginosum</name>
    <dbReference type="NCBI Taxonomy" id="879819"/>
    <lineage>
        <taxon>Eukaryota</taxon>
        <taxon>Fungi</taxon>
        <taxon>Dikarya</taxon>
        <taxon>Basidiomycota</taxon>
        <taxon>Agaricomycotina</taxon>
        <taxon>Tremellomycetes</taxon>
        <taxon>Trichosporonales</taxon>
        <taxon>Trichosporonaceae</taxon>
        <taxon>Cutaneotrichosporon</taxon>
    </lineage>
</organism>
<sequence length="397" mass="43756">MTVTPKPHLSAEGKAKLDALLDAKVAEKKIPAIFFGASTADGEIYYNAKGDKVHGEPDKGQVDENTTVQLFSQTKFLTSLACIQLWEKGLVDFDDEELIKKHLPELVEQPVLEGFEADGTPRLVPRTTPLTLRRLLTHTSGLSYSFLTPELIGRWQVMNKKPGFLDKNVGIEALVEPLTFQPGTRYGYGIGIDWAGVLVMRITGQKLGAYFDEHIFGPCGVKNISFYPTKEIKANLMQLCGRDATPERNLIHTAGFRDVPALEPEDIGLHMGGAGLIGSPREYMTILRHVLQCKDKDGLIKQSTYPMLFENALPPREKEGKSHTCYRDLGGIISLLGDTEVKFASGEKTHHSLALCVNDDDSENGRKKGTAFWGGIAKTKFWIDPATGIVVSIWTTG</sequence>
<dbReference type="AlphaFoldDB" id="A0A0J0XTJ3"/>
<feature type="domain" description="Beta-lactamase-related" evidence="1">
    <location>
        <begin position="17"/>
        <end position="396"/>
    </location>
</feature>
<dbReference type="Gene3D" id="3.40.710.10">
    <property type="entry name" value="DD-peptidase/beta-lactamase superfamily"/>
    <property type="match status" value="1"/>
</dbReference>
<dbReference type="EMBL" id="KQ087187">
    <property type="protein sequence ID" value="KLT44390.1"/>
    <property type="molecule type" value="Genomic_DNA"/>
</dbReference>
<dbReference type="RefSeq" id="XP_018280881.1">
    <property type="nucleotide sequence ID" value="XM_018419723.1"/>
</dbReference>
<dbReference type="Proteomes" id="UP000053611">
    <property type="component" value="Unassembled WGS sequence"/>
</dbReference>
<dbReference type="SUPFAM" id="SSF56601">
    <property type="entry name" value="beta-lactamase/transpeptidase-like"/>
    <property type="match status" value="1"/>
</dbReference>
<evidence type="ECO:0000259" key="1">
    <source>
        <dbReference type="Pfam" id="PF00144"/>
    </source>
</evidence>
<dbReference type="Pfam" id="PF00144">
    <property type="entry name" value="Beta-lactamase"/>
    <property type="match status" value="1"/>
</dbReference>
<gene>
    <name evidence="2" type="ORF">CC85DRAFT_17092</name>
</gene>
<dbReference type="InterPro" id="IPR012338">
    <property type="entry name" value="Beta-lactam/transpept-like"/>
</dbReference>
<evidence type="ECO:0000313" key="2">
    <source>
        <dbReference type="EMBL" id="KLT44390.1"/>
    </source>
</evidence>
<protein>
    <submittedName>
        <fullName evidence="2">Beta-lactamase/transpeptidase-like protein</fullName>
    </submittedName>
</protein>
<evidence type="ECO:0000313" key="3">
    <source>
        <dbReference type="Proteomes" id="UP000053611"/>
    </source>
</evidence>
<reference evidence="2 3" key="1">
    <citation type="submission" date="2015-03" db="EMBL/GenBank/DDBJ databases">
        <title>Genomics and transcriptomics of the oil-accumulating basidiomycete yeast T. oleaginosus allow insights into substrate utilization and the diverse evolutionary trajectories of mating systems in fungi.</title>
        <authorList>
            <consortium name="DOE Joint Genome Institute"/>
            <person name="Kourist R."/>
            <person name="Kracht O."/>
            <person name="Bracharz F."/>
            <person name="Lipzen A."/>
            <person name="Nolan M."/>
            <person name="Ohm R."/>
            <person name="Grigoriev I."/>
            <person name="Sun S."/>
            <person name="Heitman J."/>
            <person name="Bruck T."/>
            <person name="Nowrousian M."/>
        </authorList>
    </citation>
    <scope>NUCLEOTIDE SEQUENCE [LARGE SCALE GENOMIC DNA]</scope>
    <source>
        <strain evidence="2 3">IBC0246</strain>
    </source>
</reference>
<dbReference type="STRING" id="879819.A0A0J0XTJ3"/>
<dbReference type="InterPro" id="IPR050789">
    <property type="entry name" value="Diverse_Enzym_Activities"/>
</dbReference>
<proteinExistence type="predicted"/>
<keyword evidence="3" id="KW-1185">Reference proteome</keyword>
<dbReference type="GeneID" id="28980326"/>
<name>A0A0J0XTJ3_9TREE</name>
<dbReference type="PANTHER" id="PTHR43283:SF3">
    <property type="entry name" value="BETA-LACTAMASE FAMILY PROTEIN (AFU_ORTHOLOGUE AFUA_5G07500)"/>
    <property type="match status" value="1"/>
</dbReference>
<dbReference type="OrthoDB" id="428260at2759"/>
<accession>A0A0J0XTJ3</accession>